<evidence type="ECO:0000256" key="1">
    <source>
        <dbReference type="SAM" id="MobiDB-lite"/>
    </source>
</evidence>
<organism evidence="2 3">
    <name type="scientific">Hydnum rufescens UP504</name>
    <dbReference type="NCBI Taxonomy" id="1448309"/>
    <lineage>
        <taxon>Eukaryota</taxon>
        <taxon>Fungi</taxon>
        <taxon>Dikarya</taxon>
        <taxon>Basidiomycota</taxon>
        <taxon>Agaricomycotina</taxon>
        <taxon>Agaricomycetes</taxon>
        <taxon>Cantharellales</taxon>
        <taxon>Hydnaceae</taxon>
        <taxon>Hydnum</taxon>
    </lineage>
</organism>
<evidence type="ECO:0000313" key="2">
    <source>
        <dbReference type="EMBL" id="KAF9519100.1"/>
    </source>
</evidence>
<gene>
    <name evidence="2" type="ORF">BS47DRAFT_1337676</name>
</gene>
<name>A0A9P6E1U1_9AGAM</name>
<dbReference type="AlphaFoldDB" id="A0A9P6E1U1"/>
<feature type="compositionally biased region" description="Basic and acidic residues" evidence="1">
    <location>
        <begin position="13"/>
        <end position="22"/>
    </location>
</feature>
<accession>A0A9P6E1U1</accession>
<comment type="caution">
    <text evidence="2">The sequence shown here is derived from an EMBL/GenBank/DDBJ whole genome shotgun (WGS) entry which is preliminary data.</text>
</comment>
<sequence length="89" mass="9943">MGQSLTISALESRGLDERSREEVPPTYCGSFVEHDSSGPLTACFFSRFNMQDNSLRATDNTDNHRNVVFFKLAEAPTFLVIRFSPAHSS</sequence>
<proteinExistence type="predicted"/>
<reference evidence="2" key="1">
    <citation type="journal article" date="2020" name="Nat. Commun.">
        <title>Large-scale genome sequencing of mycorrhizal fungi provides insights into the early evolution of symbiotic traits.</title>
        <authorList>
            <person name="Miyauchi S."/>
            <person name="Kiss E."/>
            <person name="Kuo A."/>
            <person name="Drula E."/>
            <person name="Kohler A."/>
            <person name="Sanchez-Garcia M."/>
            <person name="Morin E."/>
            <person name="Andreopoulos B."/>
            <person name="Barry K.W."/>
            <person name="Bonito G."/>
            <person name="Buee M."/>
            <person name="Carver A."/>
            <person name="Chen C."/>
            <person name="Cichocki N."/>
            <person name="Clum A."/>
            <person name="Culley D."/>
            <person name="Crous P.W."/>
            <person name="Fauchery L."/>
            <person name="Girlanda M."/>
            <person name="Hayes R.D."/>
            <person name="Keri Z."/>
            <person name="LaButti K."/>
            <person name="Lipzen A."/>
            <person name="Lombard V."/>
            <person name="Magnuson J."/>
            <person name="Maillard F."/>
            <person name="Murat C."/>
            <person name="Nolan M."/>
            <person name="Ohm R.A."/>
            <person name="Pangilinan J."/>
            <person name="Pereira M.F."/>
            <person name="Perotto S."/>
            <person name="Peter M."/>
            <person name="Pfister S."/>
            <person name="Riley R."/>
            <person name="Sitrit Y."/>
            <person name="Stielow J.B."/>
            <person name="Szollosi G."/>
            <person name="Zifcakova L."/>
            <person name="Stursova M."/>
            <person name="Spatafora J.W."/>
            <person name="Tedersoo L."/>
            <person name="Vaario L.M."/>
            <person name="Yamada A."/>
            <person name="Yan M."/>
            <person name="Wang P."/>
            <person name="Xu J."/>
            <person name="Bruns T."/>
            <person name="Baldrian P."/>
            <person name="Vilgalys R."/>
            <person name="Dunand C."/>
            <person name="Henrissat B."/>
            <person name="Grigoriev I.V."/>
            <person name="Hibbett D."/>
            <person name="Nagy L.G."/>
            <person name="Martin F.M."/>
        </authorList>
    </citation>
    <scope>NUCLEOTIDE SEQUENCE</scope>
    <source>
        <strain evidence="2">UP504</strain>
    </source>
</reference>
<evidence type="ECO:0000313" key="3">
    <source>
        <dbReference type="Proteomes" id="UP000886523"/>
    </source>
</evidence>
<feature type="region of interest" description="Disordered" evidence="1">
    <location>
        <begin position="1"/>
        <end position="22"/>
    </location>
</feature>
<dbReference type="Proteomes" id="UP000886523">
    <property type="component" value="Unassembled WGS sequence"/>
</dbReference>
<dbReference type="EMBL" id="MU128920">
    <property type="protein sequence ID" value="KAF9519100.1"/>
    <property type="molecule type" value="Genomic_DNA"/>
</dbReference>
<keyword evidence="3" id="KW-1185">Reference proteome</keyword>
<protein>
    <submittedName>
        <fullName evidence="2">Uncharacterized protein</fullName>
    </submittedName>
</protein>